<accession>A0A1I7EQZ5</accession>
<dbReference type="Pfam" id="PF20075">
    <property type="entry name" value="DUF6471"/>
    <property type="match status" value="1"/>
</dbReference>
<feature type="domain" description="DUF6471" evidence="1">
    <location>
        <begin position="4"/>
        <end position="64"/>
    </location>
</feature>
<organism evidence="2 3">
    <name type="scientific">Paraburkholderia aspalathi</name>
    <dbReference type="NCBI Taxonomy" id="1324617"/>
    <lineage>
        <taxon>Bacteria</taxon>
        <taxon>Pseudomonadati</taxon>
        <taxon>Pseudomonadota</taxon>
        <taxon>Betaproteobacteria</taxon>
        <taxon>Burkholderiales</taxon>
        <taxon>Burkholderiaceae</taxon>
        <taxon>Paraburkholderia</taxon>
    </lineage>
</organism>
<name>A0A1I7EQZ5_9BURK</name>
<evidence type="ECO:0000259" key="1">
    <source>
        <dbReference type="Pfam" id="PF20075"/>
    </source>
</evidence>
<sequence length="77" mass="8902">MIDWNREAKRLLRAELVRRQIGYKQLAVLLEGLGVKETERSIANKISRGAFTFVFFLQCMKALRRPAVHIDLTDIGE</sequence>
<evidence type="ECO:0000313" key="3">
    <source>
        <dbReference type="Proteomes" id="UP000198844"/>
    </source>
</evidence>
<dbReference type="EMBL" id="FPBH01000052">
    <property type="protein sequence ID" value="SFU26332.1"/>
    <property type="molecule type" value="Genomic_DNA"/>
</dbReference>
<gene>
    <name evidence="2" type="ORF">SAMN05192563_105222</name>
</gene>
<proteinExistence type="predicted"/>
<dbReference type="Proteomes" id="UP000198844">
    <property type="component" value="Unassembled WGS sequence"/>
</dbReference>
<dbReference type="OrthoDB" id="9009595at2"/>
<dbReference type="InterPro" id="IPR045526">
    <property type="entry name" value="DUF6471"/>
</dbReference>
<evidence type="ECO:0000313" key="2">
    <source>
        <dbReference type="EMBL" id="SFU26332.1"/>
    </source>
</evidence>
<dbReference type="AlphaFoldDB" id="A0A1I7EQZ5"/>
<reference evidence="2 3" key="1">
    <citation type="submission" date="2016-10" db="EMBL/GenBank/DDBJ databases">
        <authorList>
            <person name="de Groot N.N."/>
        </authorList>
    </citation>
    <scope>NUCLEOTIDE SEQUENCE [LARGE SCALE GENOMIC DNA]</scope>
    <source>
        <strain evidence="2 3">LMG 27731</strain>
    </source>
</reference>
<dbReference type="RefSeq" id="WP_093646943.1">
    <property type="nucleotide sequence ID" value="NZ_FPBH01000052.1"/>
</dbReference>
<protein>
    <recommendedName>
        <fullName evidence="1">DUF6471 domain-containing protein</fullName>
    </recommendedName>
</protein>